<gene>
    <name evidence="2" type="ORF">TEOVI_000872600</name>
</gene>
<evidence type="ECO:0000256" key="1">
    <source>
        <dbReference type="SAM" id="MobiDB-lite"/>
    </source>
</evidence>
<protein>
    <submittedName>
        <fullName evidence="2">Uncharacterized protein</fullName>
    </submittedName>
</protein>
<name>A0A1G4I957_TRYEQ</name>
<evidence type="ECO:0000313" key="2">
    <source>
        <dbReference type="EMBL" id="SCU68491.1"/>
    </source>
</evidence>
<evidence type="ECO:0000313" key="3">
    <source>
        <dbReference type="Proteomes" id="UP000195570"/>
    </source>
</evidence>
<organism evidence="2 3">
    <name type="scientific">Trypanosoma equiperdum</name>
    <dbReference type="NCBI Taxonomy" id="5694"/>
    <lineage>
        <taxon>Eukaryota</taxon>
        <taxon>Discoba</taxon>
        <taxon>Euglenozoa</taxon>
        <taxon>Kinetoplastea</taxon>
        <taxon>Metakinetoplastina</taxon>
        <taxon>Trypanosomatida</taxon>
        <taxon>Trypanosomatidae</taxon>
        <taxon>Trypanosoma</taxon>
    </lineage>
</organism>
<feature type="region of interest" description="Disordered" evidence="1">
    <location>
        <begin position="234"/>
        <end position="264"/>
    </location>
</feature>
<dbReference type="EMBL" id="CZPT02000991">
    <property type="protein sequence ID" value="SCU68491.1"/>
    <property type="molecule type" value="Genomic_DNA"/>
</dbReference>
<reference evidence="2" key="1">
    <citation type="submission" date="2016-09" db="EMBL/GenBank/DDBJ databases">
        <authorList>
            <person name="Hebert L."/>
            <person name="Moumen B."/>
        </authorList>
    </citation>
    <scope>NUCLEOTIDE SEQUENCE [LARGE SCALE GENOMIC DNA]</scope>
    <source>
        <strain evidence="2">OVI</strain>
    </source>
</reference>
<sequence length="308" mass="34557">MTQRWIKRGLTNVGRCFFRHVGHLHSLQPLQAIGVVEKVFPQRGYGFLLMLSPPASWFRASFTDKSGTSELPMDAAAPLCPSNEECVSVWFPLTSSGGTGPQASDVCRKEKSSNTLKVSPGCYVKFSATAHYDDAKALYVWRTREVVPCDPFEELKVVLQRARDSRWDNITLEDVERGKRRVVKWHAQSSAQLVDVHGTHEGNKVHHSPPWNISETHQQFIVRQSDLQRPFDQSLSHKLGRGDGGDEVITELGSSGLRSQADENRKRWERVMQLLNEQSEFRCSTAQGISGVDDKLHVGDVSQSHAPP</sequence>
<dbReference type="RefSeq" id="XP_067079645.1">
    <property type="nucleotide sequence ID" value="XM_067223544.1"/>
</dbReference>
<proteinExistence type="predicted"/>
<keyword evidence="3" id="KW-1185">Reference proteome</keyword>
<dbReference type="Proteomes" id="UP000195570">
    <property type="component" value="Unassembled WGS sequence"/>
</dbReference>
<dbReference type="VEuPathDB" id="TriTrypDB:TEOVI_000872600"/>
<dbReference type="GeneID" id="92382660"/>
<comment type="caution">
    <text evidence="2">The sequence shown here is derived from an EMBL/GenBank/DDBJ whole genome shotgun (WGS) entry which is preliminary data.</text>
</comment>
<dbReference type="AlphaFoldDB" id="A0A1G4I957"/>
<accession>A0A1G4I957</accession>